<evidence type="ECO:0000256" key="2">
    <source>
        <dbReference type="SAM" id="SignalP"/>
    </source>
</evidence>
<dbReference type="Proteomes" id="UP000286045">
    <property type="component" value="Unassembled WGS sequence"/>
</dbReference>
<protein>
    <submittedName>
        <fullName evidence="3">Uncharacterized protein</fullName>
    </submittedName>
</protein>
<accession>A0A439D415</accession>
<evidence type="ECO:0000256" key="1">
    <source>
        <dbReference type="SAM" id="MobiDB-lite"/>
    </source>
</evidence>
<dbReference type="AlphaFoldDB" id="A0A439D415"/>
<comment type="caution">
    <text evidence="3">The sequence shown here is derived from an EMBL/GenBank/DDBJ whole genome shotgun (WGS) entry which is preliminary data.</text>
</comment>
<sequence length="196" mass="19275">MRSFAFLAAPLLASVALAQDDSEHTTVLTIGFTNSAGEAVTATTTYVYQYSNPATTLLTQTNSDGIITGLPSEAETSQPAVVTSQPAVVTSIPGVATIPAGLPAGTTTITQGNSSFVISVGPSTTVVLTSTTSTSASEDASSTGESGDSTPTDGSNPSSTSGSSDDSPTETPGAASGVVPASFGFVSLVALVAALF</sequence>
<reference evidence="3 4" key="1">
    <citation type="submission" date="2018-12" db="EMBL/GenBank/DDBJ databases">
        <title>Draft genome sequence of Xylaria grammica IHI A82.</title>
        <authorList>
            <person name="Buettner E."/>
            <person name="Kellner H."/>
        </authorList>
    </citation>
    <scope>NUCLEOTIDE SEQUENCE [LARGE SCALE GENOMIC DNA]</scope>
    <source>
        <strain evidence="3 4">IHI A82</strain>
    </source>
</reference>
<feature type="compositionally biased region" description="Low complexity" evidence="1">
    <location>
        <begin position="129"/>
        <end position="172"/>
    </location>
</feature>
<feature type="region of interest" description="Disordered" evidence="1">
    <location>
        <begin position="129"/>
        <end position="176"/>
    </location>
</feature>
<name>A0A439D415_9PEZI</name>
<evidence type="ECO:0000313" key="3">
    <source>
        <dbReference type="EMBL" id="RWA09148.1"/>
    </source>
</evidence>
<feature type="chain" id="PRO_5019443763" evidence="2">
    <location>
        <begin position="19"/>
        <end position="196"/>
    </location>
</feature>
<keyword evidence="4" id="KW-1185">Reference proteome</keyword>
<gene>
    <name evidence="3" type="ORF">EKO27_g5940</name>
</gene>
<feature type="signal peptide" evidence="2">
    <location>
        <begin position="1"/>
        <end position="18"/>
    </location>
</feature>
<keyword evidence="2" id="KW-0732">Signal</keyword>
<dbReference type="EMBL" id="RYZI01000166">
    <property type="protein sequence ID" value="RWA09148.1"/>
    <property type="molecule type" value="Genomic_DNA"/>
</dbReference>
<organism evidence="3 4">
    <name type="scientific">Xylaria grammica</name>
    <dbReference type="NCBI Taxonomy" id="363999"/>
    <lineage>
        <taxon>Eukaryota</taxon>
        <taxon>Fungi</taxon>
        <taxon>Dikarya</taxon>
        <taxon>Ascomycota</taxon>
        <taxon>Pezizomycotina</taxon>
        <taxon>Sordariomycetes</taxon>
        <taxon>Xylariomycetidae</taxon>
        <taxon>Xylariales</taxon>
        <taxon>Xylariaceae</taxon>
        <taxon>Xylaria</taxon>
    </lineage>
</organism>
<evidence type="ECO:0000313" key="4">
    <source>
        <dbReference type="Proteomes" id="UP000286045"/>
    </source>
</evidence>
<proteinExistence type="predicted"/>